<dbReference type="EMBL" id="ACNN01000002">
    <property type="protein sequence ID" value="EEN83816.1"/>
    <property type="molecule type" value="Genomic_DNA"/>
</dbReference>
<reference evidence="1 2" key="1">
    <citation type="submission" date="2009-04" db="EMBL/GenBank/DDBJ databases">
        <authorList>
            <person name="Sebastian Y."/>
            <person name="Madupu R."/>
            <person name="Durkin A.S."/>
            <person name="Torralba M."/>
            <person name="Methe B."/>
            <person name="Sutton G.G."/>
            <person name="Strausberg R.L."/>
            <person name="Nelson K.E."/>
        </authorList>
    </citation>
    <scope>NUCLEOTIDE SEQUENCE [LARGE SCALE GENOMIC DNA]</scope>
    <source>
        <strain evidence="2">ATCC 35406 / BCRC 14492 / JCM 8526 / NCTC 13058 / HG 370</strain>
    </source>
</reference>
<dbReference type="STRING" id="553175.POREN0001_1616"/>
<organism evidence="1 2">
    <name type="scientific">Porphyromonas endodontalis (strain ATCC 35406 / DSM 24491 / JCM 8526 / CCUG 16442 / BCRC 14492 / NCTC 13058 / HG 370)</name>
    <name type="common">Bacteroides endodontalis</name>
    <dbReference type="NCBI Taxonomy" id="553175"/>
    <lineage>
        <taxon>Bacteria</taxon>
        <taxon>Pseudomonadati</taxon>
        <taxon>Bacteroidota</taxon>
        <taxon>Bacteroidia</taxon>
        <taxon>Bacteroidales</taxon>
        <taxon>Porphyromonadaceae</taxon>
        <taxon>Porphyromonas</taxon>
    </lineage>
</organism>
<dbReference type="Proteomes" id="UP000004295">
    <property type="component" value="Unassembled WGS sequence"/>
</dbReference>
<dbReference type="AlphaFoldDB" id="C3J7L9"/>
<accession>C3J7L9</accession>
<proteinExistence type="predicted"/>
<dbReference type="Gene3D" id="2.20.110.10">
    <property type="entry name" value="Histone H3 K4-specific methyltransferase SET7/9 N-terminal domain"/>
    <property type="match status" value="1"/>
</dbReference>
<gene>
    <name evidence="1" type="ORF">POREN0001_1616</name>
</gene>
<evidence type="ECO:0008006" key="3">
    <source>
        <dbReference type="Google" id="ProtNLM"/>
    </source>
</evidence>
<protein>
    <recommendedName>
        <fullName evidence="3">MORN repeat protein</fullName>
    </recommendedName>
</protein>
<evidence type="ECO:0000313" key="2">
    <source>
        <dbReference type="Proteomes" id="UP000004295"/>
    </source>
</evidence>
<comment type="caution">
    <text evidence="1">The sequence shown here is derived from an EMBL/GenBank/DDBJ whole genome shotgun (WGS) entry which is preliminary data.</text>
</comment>
<sequence length="190" mass="22113">MGIKSRFLCLIVLLLGSILKVEAQETLTKEQLNDSTYTSRLDGVYFLVDRTQRAILSFKKGKKHGQWVTFDRYLSFWVETFENGKRQGLFISPTIHGGDFGYYDNDQKEGYWYEEDEGGNYNEEGNYHKGQRTGIWKCYSHGGERLWTGSYKRGLKNGVWVCYDMDNSERVIAKEIFRMGVLESSVTFED</sequence>
<evidence type="ECO:0000313" key="1">
    <source>
        <dbReference type="EMBL" id="EEN83816.1"/>
    </source>
</evidence>
<name>C3J7L9_POREA</name>
<keyword evidence="2" id="KW-1185">Reference proteome</keyword>
<dbReference type="SUPFAM" id="SSF82185">
    <property type="entry name" value="Histone H3 K4-specific methyltransferase SET7/9 N-terminal domain"/>
    <property type="match status" value="2"/>
</dbReference>